<name>A0ABU3LD03_9FLAO</name>
<dbReference type="EMBL" id="JAVTTO010000002">
    <property type="protein sequence ID" value="MDT7831605.1"/>
    <property type="molecule type" value="Genomic_DNA"/>
</dbReference>
<dbReference type="Proteomes" id="UP001257277">
    <property type="component" value="Unassembled WGS sequence"/>
</dbReference>
<gene>
    <name evidence="1" type="ORF">RQM59_04395</name>
</gene>
<keyword evidence="2" id="KW-1185">Reference proteome</keyword>
<sequence length="51" mass="5525">MHKNRDVCITSGKIAVKSSNAEILTKNSSKDLDELKKGKVVYVFIMGSAGI</sequence>
<evidence type="ECO:0000313" key="2">
    <source>
        <dbReference type="Proteomes" id="UP001257277"/>
    </source>
</evidence>
<reference evidence="1 2" key="1">
    <citation type="submission" date="2023-09" db="EMBL/GenBank/DDBJ databases">
        <title>Novel taxa isolated from Blanes Bay.</title>
        <authorList>
            <person name="Rey-Velasco X."/>
            <person name="Lucena T."/>
        </authorList>
    </citation>
    <scope>NUCLEOTIDE SEQUENCE [LARGE SCALE GENOMIC DNA]</scope>
    <source>
        <strain evidence="1 2">S356</strain>
    </source>
</reference>
<accession>A0ABU3LD03</accession>
<evidence type="ECO:0000313" key="1">
    <source>
        <dbReference type="EMBL" id="MDT7831605.1"/>
    </source>
</evidence>
<organism evidence="1 2">
    <name type="scientific">Asprobacillus argus</name>
    <dbReference type="NCBI Taxonomy" id="3076534"/>
    <lineage>
        <taxon>Bacteria</taxon>
        <taxon>Pseudomonadati</taxon>
        <taxon>Bacteroidota</taxon>
        <taxon>Flavobacteriia</taxon>
        <taxon>Flavobacteriales</taxon>
        <taxon>Flavobacteriaceae</taxon>
        <taxon>Asprobacillus</taxon>
    </lineage>
</organism>
<protein>
    <submittedName>
        <fullName evidence="1">Uncharacterized protein</fullName>
    </submittedName>
</protein>
<comment type="caution">
    <text evidence="1">The sequence shown here is derived from an EMBL/GenBank/DDBJ whole genome shotgun (WGS) entry which is preliminary data.</text>
</comment>
<dbReference type="RefSeq" id="WP_349240865.1">
    <property type="nucleotide sequence ID" value="NZ_JAVTTO010000002.1"/>
</dbReference>
<proteinExistence type="predicted"/>